<reference evidence="6" key="1">
    <citation type="journal article" date="2019" name="Int. J. Syst. Evol. Microbiol.">
        <title>The Global Catalogue of Microorganisms (GCM) 10K type strain sequencing project: providing services to taxonomists for standard genome sequencing and annotation.</title>
        <authorList>
            <consortium name="The Broad Institute Genomics Platform"/>
            <consortium name="The Broad Institute Genome Sequencing Center for Infectious Disease"/>
            <person name="Wu L."/>
            <person name="Ma J."/>
        </authorList>
    </citation>
    <scope>NUCLEOTIDE SEQUENCE [LARGE SCALE GENOMIC DNA]</scope>
    <source>
        <strain evidence="6">KCTC 5701</strain>
    </source>
</reference>
<comment type="caution">
    <text evidence="5">The sequence shown here is derived from an EMBL/GenBank/DDBJ whole genome shotgun (WGS) entry which is preliminary data.</text>
</comment>
<evidence type="ECO:0000313" key="6">
    <source>
        <dbReference type="Proteomes" id="UP001596065"/>
    </source>
</evidence>
<evidence type="ECO:0000259" key="4">
    <source>
        <dbReference type="SMART" id="SM00421"/>
    </source>
</evidence>
<dbReference type="SMART" id="SM00421">
    <property type="entry name" value="HTH_LUXR"/>
    <property type="match status" value="1"/>
</dbReference>
<keyword evidence="2" id="KW-0238">DNA-binding</keyword>
<evidence type="ECO:0000313" key="5">
    <source>
        <dbReference type="EMBL" id="MFC5654549.1"/>
    </source>
</evidence>
<dbReference type="PANTHER" id="PTHR43214">
    <property type="entry name" value="TWO-COMPONENT RESPONSE REGULATOR"/>
    <property type="match status" value="1"/>
</dbReference>
<protein>
    <submittedName>
        <fullName evidence="5">LuxR C-terminal-related transcriptional regulator</fullName>
    </submittedName>
</protein>
<dbReference type="Proteomes" id="UP001596065">
    <property type="component" value="Unassembled WGS sequence"/>
</dbReference>
<evidence type="ECO:0000256" key="1">
    <source>
        <dbReference type="ARBA" id="ARBA00023015"/>
    </source>
</evidence>
<accession>A0ABW0WBY0</accession>
<gene>
    <name evidence="5" type="ORF">ACFP3J_03445</name>
</gene>
<dbReference type="PANTHER" id="PTHR43214:SF24">
    <property type="entry name" value="TRANSCRIPTIONAL REGULATORY PROTEIN NARL-RELATED"/>
    <property type="match status" value="1"/>
</dbReference>
<dbReference type="InterPro" id="IPR036388">
    <property type="entry name" value="WH-like_DNA-bd_sf"/>
</dbReference>
<dbReference type="InterPro" id="IPR016032">
    <property type="entry name" value="Sig_transdc_resp-reg_C-effctor"/>
</dbReference>
<name>A0ABW0WBY0_STRNO</name>
<dbReference type="SUPFAM" id="SSF46894">
    <property type="entry name" value="C-terminal effector domain of the bipartite response regulators"/>
    <property type="match status" value="1"/>
</dbReference>
<organism evidence="5 6">
    <name type="scientific">Streptomyces nogalater</name>
    <dbReference type="NCBI Taxonomy" id="38314"/>
    <lineage>
        <taxon>Bacteria</taxon>
        <taxon>Bacillati</taxon>
        <taxon>Actinomycetota</taxon>
        <taxon>Actinomycetes</taxon>
        <taxon>Kitasatosporales</taxon>
        <taxon>Streptomycetaceae</taxon>
        <taxon>Streptomyces</taxon>
    </lineage>
</organism>
<sequence length="155" mass="17385">MVLPQRILRGVRLLAEGNSRKDTASALQIARTTLDRDVRRACEQLGIPVPKYAPLINAVVRDRLITLWPCEYVRLDEPLVHILELVAAGHTNRQIGQRLGLSEDGVIDRLRVIMRLLDARTRWQAVARGWQCGIFRRPGSPPSGTAPVPTEQVRA</sequence>
<dbReference type="EMBL" id="JBHSOE010000003">
    <property type="protein sequence ID" value="MFC5654549.1"/>
    <property type="molecule type" value="Genomic_DNA"/>
</dbReference>
<keyword evidence="6" id="KW-1185">Reference proteome</keyword>
<dbReference type="Pfam" id="PF00196">
    <property type="entry name" value="GerE"/>
    <property type="match status" value="1"/>
</dbReference>
<keyword evidence="1" id="KW-0805">Transcription regulation</keyword>
<evidence type="ECO:0000256" key="3">
    <source>
        <dbReference type="ARBA" id="ARBA00023163"/>
    </source>
</evidence>
<dbReference type="InterPro" id="IPR039420">
    <property type="entry name" value="WalR-like"/>
</dbReference>
<feature type="domain" description="HTH luxR-type" evidence="4">
    <location>
        <begin position="72"/>
        <end position="129"/>
    </location>
</feature>
<dbReference type="RefSeq" id="WP_344347323.1">
    <property type="nucleotide sequence ID" value="NZ_BAAASM010000009.1"/>
</dbReference>
<dbReference type="Gene3D" id="1.10.10.10">
    <property type="entry name" value="Winged helix-like DNA-binding domain superfamily/Winged helix DNA-binding domain"/>
    <property type="match status" value="1"/>
</dbReference>
<dbReference type="InterPro" id="IPR000792">
    <property type="entry name" value="Tscrpt_reg_LuxR_C"/>
</dbReference>
<evidence type="ECO:0000256" key="2">
    <source>
        <dbReference type="ARBA" id="ARBA00023125"/>
    </source>
</evidence>
<keyword evidence="3" id="KW-0804">Transcription</keyword>
<proteinExistence type="predicted"/>